<dbReference type="GO" id="GO:0035098">
    <property type="term" value="C:ESC/E(Z) complex"/>
    <property type="evidence" value="ECO:0007669"/>
    <property type="project" value="UniProtKB-ARBA"/>
</dbReference>
<dbReference type="InterPro" id="IPR052657">
    <property type="entry name" value="PDP_family_Arabidopsis"/>
</dbReference>
<feature type="region of interest" description="Disordered" evidence="5">
    <location>
        <begin position="1"/>
        <end position="57"/>
    </location>
</feature>
<dbReference type="EMBL" id="CM007382">
    <property type="protein sequence ID" value="ONK78640.1"/>
    <property type="molecule type" value="Genomic_DNA"/>
</dbReference>
<dbReference type="Gene3D" id="2.30.30.140">
    <property type="match status" value="1"/>
</dbReference>
<evidence type="ECO:0000256" key="1">
    <source>
        <dbReference type="ARBA" id="ARBA00023015"/>
    </source>
</evidence>
<accession>A0A5P1FPS0</accession>
<dbReference type="FunFam" id="2.30.30.140:FF:000115">
    <property type="entry name" value="Tudor/PWWP/MBT superfamily protein"/>
    <property type="match status" value="1"/>
</dbReference>
<protein>
    <recommendedName>
        <fullName evidence="6">PWWP domain-containing protein</fullName>
    </recommendedName>
</protein>
<dbReference type="InterPro" id="IPR000313">
    <property type="entry name" value="PWWP_dom"/>
</dbReference>
<evidence type="ECO:0000256" key="4">
    <source>
        <dbReference type="ARBA" id="ARBA00060746"/>
    </source>
</evidence>
<keyword evidence="2" id="KW-0804">Transcription</keyword>
<proteinExistence type="inferred from homology"/>
<dbReference type="SMART" id="SM00293">
    <property type="entry name" value="PWWP"/>
    <property type="match status" value="1"/>
</dbReference>
<dbReference type="CDD" id="cd05162">
    <property type="entry name" value="PWWP"/>
    <property type="match status" value="1"/>
</dbReference>
<evidence type="ECO:0000256" key="3">
    <source>
        <dbReference type="ARBA" id="ARBA00023242"/>
    </source>
</evidence>
<organism evidence="7 8">
    <name type="scientific">Asparagus officinalis</name>
    <name type="common">Garden asparagus</name>
    <dbReference type="NCBI Taxonomy" id="4686"/>
    <lineage>
        <taxon>Eukaryota</taxon>
        <taxon>Viridiplantae</taxon>
        <taxon>Streptophyta</taxon>
        <taxon>Embryophyta</taxon>
        <taxon>Tracheophyta</taxon>
        <taxon>Spermatophyta</taxon>
        <taxon>Magnoliopsida</taxon>
        <taxon>Liliopsida</taxon>
        <taxon>Asparagales</taxon>
        <taxon>Asparagaceae</taxon>
        <taxon>Asparagoideae</taxon>
        <taxon>Asparagus</taxon>
    </lineage>
</organism>
<keyword evidence="8" id="KW-1185">Reference proteome</keyword>
<keyword evidence="1" id="KW-0805">Transcription regulation</keyword>
<feature type="region of interest" description="Disordered" evidence="5">
    <location>
        <begin position="304"/>
        <end position="361"/>
    </location>
</feature>
<dbReference type="AlphaFoldDB" id="A0A5P1FPS0"/>
<name>A0A5P1FPS0_ASPOF</name>
<feature type="compositionally biased region" description="Basic and acidic residues" evidence="5">
    <location>
        <begin position="345"/>
        <end position="361"/>
    </location>
</feature>
<dbReference type="PANTHER" id="PTHR10688">
    <property type="entry name" value="PWWP DOMAIN-CONTAINING PROTEIN"/>
    <property type="match status" value="1"/>
</dbReference>
<evidence type="ECO:0000259" key="6">
    <source>
        <dbReference type="PROSITE" id="PS50812"/>
    </source>
</evidence>
<sequence>MISVMNDFDIDRNPSSASDLSSFGMESPKEENKPDRIDLEIPPALDPPLESRDLEESRVRVSPTRVRVAEEDRLDMSGFLIGDMVWGKVKSHPWWPGHIFNEAFASPAVRRSKKAGHALVAFFGDSSYGWFDPAEMIPYESNFGEKSKQTTQKSFVKAVEESIDETGRRAALGLSCRCRNPFNFRPMKVPNYFEVDVAGYERNGIYSKRQINRERNSFRPKDALGFLQQLALTPRDKKVYDVEWYRRLAVWLAVRRYSETYAQAFGQQPVRPVREENGAALQAESFAPRGVPLSGLEVFADSLDDGDKKRKRKSAAVVAPSKHPGSAERDRDKPLKRKKKKKKRREEGDNFVLKRRDDYRH</sequence>
<evidence type="ECO:0000313" key="8">
    <source>
        <dbReference type="Proteomes" id="UP000243459"/>
    </source>
</evidence>
<dbReference type="GO" id="GO:0006355">
    <property type="term" value="P:regulation of DNA-templated transcription"/>
    <property type="evidence" value="ECO:0007669"/>
    <property type="project" value="UniProtKB-ARBA"/>
</dbReference>
<dbReference type="Proteomes" id="UP000243459">
    <property type="component" value="Chromosome 2"/>
</dbReference>
<evidence type="ECO:0000256" key="5">
    <source>
        <dbReference type="SAM" id="MobiDB-lite"/>
    </source>
</evidence>
<dbReference type="PROSITE" id="PS50812">
    <property type="entry name" value="PWWP"/>
    <property type="match status" value="1"/>
</dbReference>
<comment type="similarity">
    <text evidence="4">Belongs to the PDP family.</text>
</comment>
<keyword evidence="3" id="KW-0539">Nucleus</keyword>
<feature type="domain" description="PWWP" evidence="6">
    <location>
        <begin position="81"/>
        <end position="142"/>
    </location>
</feature>
<dbReference type="PANTHER" id="PTHR10688:SF5">
    <property type="entry name" value="PWWP DOMAIN-CONTAINING PROTEIN 1-RELATED"/>
    <property type="match status" value="1"/>
</dbReference>
<reference evidence="8" key="1">
    <citation type="journal article" date="2017" name="Nat. Commun.">
        <title>The asparagus genome sheds light on the origin and evolution of a young Y chromosome.</title>
        <authorList>
            <person name="Harkess A."/>
            <person name="Zhou J."/>
            <person name="Xu C."/>
            <person name="Bowers J.E."/>
            <person name="Van der Hulst R."/>
            <person name="Ayyampalayam S."/>
            <person name="Mercati F."/>
            <person name="Riccardi P."/>
            <person name="McKain M.R."/>
            <person name="Kakrana A."/>
            <person name="Tang H."/>
            <person name="Ray J."/>
            <person name="Groenendijk J."/>
            <person name="Arikit S."/>
            <person name="Mathioni S.M."/>
            <person name="Nakano M."/>
            <person name="Shan H."/>
            <person name="Telgmann-Rauber A."/>
            <person name="Kanno A."/>
            <person name="Yue Z."/>
            <person name="Chen H."/>
            <person name="Li W."/>
            <person name="Chen Y."/>
            <person name="Xu X."/>
            <person name="Zhang Y."/>
            <person name="Luo S."/>
            <person name="Chen H."/>
            <person name="Gao J."/>
            <person name="Mao Z."/>
            <person name="Pires J.C."/>
            <person name="Luo M."/>
            <person name="Kudrna D."/>
            <person name="Wing R.A."/>
            <person name="Meyers B.C."/>
            <person name="Yi K."/>
            <person name="Kong H."/>
            <person name="Lavrijsen P."/>
            <person name="Sunseri F."/>
            <person name="Falavigna A."/>
            <person name="Ye Y."/>
            <person name="Leebens-Mack J.H."/>
            <person name="Chen G."/>
        </authorList>
    </citation>
    <scope>NUCLEOTIDE SEQUENCE [LARGE SCALE GENOMIC DNA]</scope>
    <source>
        <strain evidence="8">cv. DH0086</strain>
    </source>
</reference>
<dbReference type="SUPFAM" id="SSF63748">
    <property type="entry name" value="Tudor/PWWP/MBT"/>
    <property type="match status" value="1"/>
</dbReference>
<feature type="compositionally biased region" description="Basic residues" evidence="5">
    <location>
        <begin position="334"/>
        <end position="344"/>
    </location>
</feature>
<evidence type="ECO:0000313" key="7">
    <source>
        <dbReference type="EMBL" id="ONK78640.1"/>
    </source>
</evidence>
<feature type="compositionally biased region" description="Basic and acidic residues" evidence="5">
    <location>
        <begin position="27"/>
        <end position="39"/>
    </location>
</feature>
<gene>
    <name evidence="7" type="ORF">A4U43_C02F20920</name>
</gene>
<dbReference type="Gramene" id="ONK78640">
    <property type="protein sequence ID" value="ONK78640"/>
    <property type="gene ID" value="A4U43_C02F20920"/>
</dbReference>
<evidence type="ECO:0000256" key="2">
    <source>
        <dbReference type="ARBA" id="ARBA00023163"/>
    </source>
</evidence>
<dbReference type="OrthoDB" id="784282at2759"/>
<dbReference type="GO" id="GO:2000028">
    <property type="term" value="P:regulation of photoperiodism, flowering"/>
    <property type="evidence" value="ECO:0007669"/>
    <property type="project" value="UniProtKB-ARBA"/>
</dbReference>
<dbReference type="Pfam" id="PF00855">
    <property type="entry name" value="PWWP"/>
    <property type="match status" value="1"/>
</dbReference>